<dbReference type="EC" id="2.4.1.-" evidence="1"/>
<feature type="transmembrane region" description="Helical" evidence="1">
    <location>
        <begin position="273"/>
        <end position="295"/>
    </location>
</feature>
<name>A0A2A9DLX8_9CORY</name>
<sequence>MSHQTLIDASGTTPQFTAPAYISRKPLRTPWKRPDTLTFVILGLVAALSRYIGLGSAVASGTPVFDEKHYVPQGYDMVRSWINPLLGGIESNPGYGLVVHPPLGKRLLALGEFVFGYSPWGWRVMTALCGTLTILAIMALARELSQSWEIAAFAGIIAICDGVLLVSARFGMLDIFQVTFIVAAAWMLACDRNQVIDRFHDHVPGLPAGGWATYGGPRIGFRWWRFGAGIMLGAAMSVKWSGLYYIIFFLIASLVGDVLIRRRYGAPRPWSGMFARDCIPATASLAVLPGALYLWSWRSWFASETAVYRHATETGQVSADSWLRSLPLPDSLINWLYYHFSVLEFHSSLTTSGGHSHPWDSKPWSWLVAGRPVLYLSSTDVDCAVGTCRRMIYLFGTPIIWWLTIPILLWGLWRLIGRRDGRFAVPVVAFAAGFIPWLIGYDRQMYFFYATALVPFTIVLLALALGFVQGRGSVIPWRWLQRLAGGPMRWGTFAVIVYLGAVVAMFAAFSPILYGYLIPEAYYNQLMWLPSWR</sequence>
<accession>A0A2A9DLX8</accession>
<dbReference type="InterPro" id="IPR027005">
    <property type="entry name" value="PMT-like"/>
</dbReference>
<dbReference type="GO" id="GO:0004169">
    <property type="term" value="F:dolichyl-phosphate-mannose-protein mannosyltransferase activity"/>
    <property type="evidence" value="ECO:0007669"/>
    <property type="project" value="UniProtKB-UniRule"/>
</dbReference>
<feature type="transmembrane region" description="Helical" evidence="1">
    <location>
        <begin position="37"/>
        <end position="59"/>
    </location>
</feature>
<reference evidence="4 5" key="1">
    <citation type="submission" date="2017-10" db="EMBL/GenBank/DDBJ databases">
        <title>Sequencing the genomes of 1000 actinobacteria strains.</title>
        <authorList>
            <person name="Klenk H.-P."/>
        </authorList>
    </citation>
    <scope>NUCLEOTIDE SEQUENCE [LARGE SCALE GENOMIC DNA]</scope>
    <source>
        <strain evidence="4 5">DSM 20688</strain>
    </source>
</reference>
<evidence type="ECO:0000256" key="1">
    <source>
        <dbReference type="RuleBase" id="RU367007"/>
    </source>
</evidence>
<dbReference type="Pfam" id="PF16192">
    <property type="entry name" value="PMT_4TMC"/>
    <property type="match status" value="1"/>
</dbReference>
<feature type="transmembrane region" description="Helical" evidence="1">
    <location>
        <begin position="399"/>
        <end position="416"/>
    </location>
</feature>
<keyword evidence="1" id="KW-1003">Cell membrane</keyword>
<feature type="transmembrane region" description="Helical" evidence="1">
    <location>
        <begin position="423"/>
        <end position="440"/>
    </location>
</feature>
<evidence type="ECO:0000313" key="4">
    <source>
        <dbReference type="EMBL" id="PFG26972.1"/>
    </source>
</evidence>
<dbReference type="Pfam" id="PF13231">
    <property type="entry name" value="PMT_2"/>
    <property type="match status" value="1"/>
</dbReference>
<dbReference type="InterPro" id="IPR032421">
    <property type="entry name" value="PMT_4TMC"/>
</dbReference>
<dbReference type="AlphaFoldDB" id="A0A2A9DLX8"/>
<evidence type="ECO:0000313" key="5">
    <source>
        <dbReference type="Proteomes" id="UP000221653"/>
    </source>
</evidence>
<keyword evidence="1" id="KW-1133">Transmembrane helix</keyword>
<dbReference type="STRING" id="1724.GCA_001044175_01877"/>
<evidence type="ECO:0000259" key="2">
    <source>
        <dbReference type="Pfam" id="PF13231"/>
    </source>
</evidence>
<feature type="transmembrane region" description="Helical" evidence="1">
    <location>
        <begin position="172"/>
        <end position="190"/>
    </location>
</feature>
<keyword evidence="1" id="KW-0472">Membrane</keyword>
<organism evidence="4 5">
    <name type="scientific">Corynebacterium renale</name>
    <dbReference type="NCBI Taxonomy" id="1724"/>
    <lineage>
        <taxon>Bacteria</taxon>
        <taxon>Bacillati</taxon>
        <taxon>Actinomycetota</taxon>
        <taxon>Actinomycetes</taxon>
        <taxon>Mycobacteriales</taxon>
        <taxon>Corynebacteriaceae</taxon>
        <taxon>Corynebacterium</taxon>
    </lineage>
</organism>
<feature type="transmembrane region" description="Helical" evidence="1">
    <location>
        <begin position="446"/>
        <end position="469"/>
    </location>
</feature>
<feature type="domain" description="Protein O-mannosyl-transferase C-terminal four TM" evidence="3">
    <location>
        <begin position="334"/>
        <end position="532"/>
    </location>
</feature>
<keyword evidence="5" id="KW-1185">Reference proteome</keyword>
<feature type="domain" description="Glycosyltransferase RgtA/B/C/D-like" evidence="2">
    <location>
        <begin position="100"/>
        <end position="189"/>
    </location>
</feature>
<comment type="caution">
    <text evidence="4">The sequence shown here is derived from an EMBL/GenBank/DDBJ whole genome shotgun (WGS) entry which is preliminary data.</text>
</comment>
<keyword evidence="1" id="KW-0812">Transmembrane</keyword>
<proteinExistence type="inferred from homology"/>
<gene>
    <name evidence="4" type="ORF">ATK06_0013</name>
</gene>
<keyword evidence="1 4" id="KW-0808">Transferase</keyword>
<comment type="pathway">
    <text evidence="1">Protein modification; protein glycosylation.</text>
</comment>
<feature type="transmembrane region" description="Helical" evidence="1">
    <location>
        <begin position="490"/>
        <end position="517"/>
    </location>
</feature>
<evidence type="ECO:0000259" key="3">
    <source>
        <dbReference type="Pfam" id="PF16192"/>
    </source>
</evidence>
<dbReference type="EMBL" id="PDJF01000001">
    <property type="protein sequence ID" value="PFG26972.1"/>
    <property type="molecule type" value="Genomic_DNA"/>
</dbReference>
<dbReference type="InterPro" id="IPR038731">
    <property type="entry name" value="RgtA/B/C-like"/>
</dbReference>
<dbReference type="GO" id="GO:0005886">
    <property type="term" value="C:plasma membrane"/>
    <property type="evidence" value="ECO:0007669"/>
    <property type="project" value="UniProtKB-SubCell"/>
</dbReference>
<feature type="transmembrane region" description="Helical" evidence="1">
    <location>
        <begin position="120"/>
        <end position="141"/>
    </location>
</feature>
<dbReference type="UniPathway" id="UPA00378"/>
<dbReference type="Proteomes" id="UP000221653">
    <property type="component" value="Unassembled WGS sequence"/>
</dbReference>
<feature type="transmembrane region" description="Helical" evidence="1">
    <location>
        <begin position="242"/>
        <end position="261"/>
    </location>
</feature>
<comment type="function">
    <text evidence="1">Protein O-mannosyltransferase that catalyzes the transfer of a single mannose residue from a polyprenol phospho-mannosyl lipidic donor to the hydroxyl group of selected serine and threonine residues in acceptor proteins.</text>
</comment>
<keyword evidence="1 4" id="KW-0328">Glycosyltransferase</keyword>
<dbReference type="PANTHER" id="PTHR10050">
    <property type="entry name" value="DOLICHYL-PHOSPHATE-MANNOSE--PROTEIN MANNOSYLTRANSFERASE"/>
    <property type="match status" value="1"/>
</dbReference>
<feature type="transmembrane region" description="Helical" evidence="1">
    <location>
        <begin position="148"/>
        <end position="166"/>
    </location>
</feature>
<comment type="subcellular location">
    <subcellularLocation>
        <location evidence="1">Cell membrane</location>
    </subcellularLocation>
</comment>
<comment type="similarity">
    <text evidence="1">Belongs to the glycosyltransferase 39 family.</text>
</comment>
<protein>
    <recommendedName>
        <fullName evidence="1">Polyprenol-phosphate-mannose--protein mannosyltransferase</fullName>
        <ecNumber evidence="1">2.4.1.-</ecNumber>
    </recommendedName>
</protein>
<dbReference type="PANTHER" id="PTHR10050:SF46">
    <property type="entry name" value="PROTEIN O-MANNOSYL-TRANSFERASE 2"/>
    <property type="match status" value="1"/>
</dbReference>